<feature type="compositionally biased region" description="Basic and acidic residues" evidence="2">
    <location>
        <begin position="326"/>
        <end position="337"/>
    </location>
</feature>
<proteinExistence type="predicted"/>
<feature type="domain" description="Reverse transcriptase/retrotransposon-derived protein RNase H-like" evidence="3">
    <location>
        <begin position="103"/>
        <end position="197"/>
    </location>
</feature>
<dbReference type="InterPro" id="IPR043128">
    <property type="entry name" value="Rev_trsase/Diguanyl_cyclase"/>
</dbReference>
<comment type="caution">
    <text evidence="4">The sequence shown here is derived from an EMBL/GenBank/DDBJ whole genome shotgun (WGS) entry which is preliminary data.</text>
</comment>
<gene>
    <name evidence="4" type="ORF">G2W53_041291</name>
</gene>
<evidence type="ECO:0000256" key="2">
    <source>
        <dbReference type="SAM" id="MobiDB-lite"/>
    </source>
</evidence>
<dbReference type="InterPro" id="IPR041577">
    <property type="entry name" value="RT_RNaseH_2"/>
</dbReference>
<evidence type="ECO:0000259" key="3">
    <source>
        <dbReference type="Pfam" id="PF17919"/>
    </source>
</evidence>
<dbReference type="PANTHER" id="PTHR37984:SF5">
    <property type="entry name" value="PROTEIN NYNRIN-LIKE"/>
    <property type="match status" value="1"/>
</dbReference>
<evidence type="ECO:0000313" key="5">
    <source>
        <dbReference type="Proteomes" id="UP000634136"/>
    </source>
</evidence>
<name>A0A834SDH4_9FABA</name>
<dbReference type="Pfam" id="PF17919">
    <property type="entry name" value="RT_RNaseH_2"/>
    <property type="match status" value="1"/>
</dbReference>
<keyword evidence="5" id="KW-1185">Reference proteome</keyword>
<dbReference type="Gene3D" id="3.30.70.270">
    <property type="match status" value="2"/>
</dbReference>
<dbReference type="CDD" id="cd09274">
    <property type="entry name" value="RNase_HI_RT_Ty3"/>
    <property type="match status" value="1"/>
</dbReference>
<reference evidence="4" key="1">
    <citation type="submission" date="2020-09" db="EMBL/GenBank/DDBJ databases">
        <title>Genome-Enabled Discovery of Anthraquinone Biosynthesis in Senna tora.</title>
        <authorList>
            <person name="Kang S.-H."/>
            <person name="Pandey R.P."/>
            <person name="Lee C.-M."/>
            <person name="Sim J.-S."/>
            <person name="Jeong J.-T."/>
            <person name="Choi B.-S."/>
            <person name="Jung M."/>
            <person name="Ginzburg D."/>
            <person name="Zhao K."/>
            <person name="Won S.Y."/>
            <person name="Oh T.-J."/>
            <person name="Yu Y."/>
            <person name="Kim N.-H."/>
            <person name="Lee O.R."/>
            <person name="Lee T.-H."/>
            <person name="Bashyal P."/>
            <person name="Kim T.-S."/>
            <person name="Lee W.-H."/>
            <person name="Kawkins C."/>
            <person name="Kim C.-K."/>
            <person name="Kim J.S."/>
            <person name="Ahn B.O."/>
            <person name="Rhee S.Y."/>
            <person name="Sohng J.K."/>
        </authorList>
    </citation>
    <scope>NUCLEOTIDE SEQUENCE</scope>
    <source>
        <tissue evidence="4">Leaf</tissue>
    </source>
</reference>
<dbReference type="GO" id="GO:0003824">
    <property type="term" value="F:catalytic activity"/>
    <property type="evidence" value="ECO:0007669"/>
    <property type="project" value="UniProtKB-KW"/>
</dbReference>
<dbReference type="OrthoDB" id="1909920at2759"/>
<dbReference type="InterPro" id="IPR043502">
    <property type="entry name" value="DNA/RNA_pol_sf"/>
</dbReference>
<protein>
    <submittedName>
        <fullName evidence="4">Putative mitochondrial protein</fullName>
    </submittedName>
</protein>
<keyword evidence="1" id="KW-0511">Multifunctional enzyme</keyword>
<dbReference type="EMBL" id="JAAIUW010000013">
    <property type="protein sequence ID" value="KAF7802180.1"/>
    <property type="molecule type" value="Genomic_DNA"/>
</dbReference>
<evidence type="ECO:0000313" key="4">
    <source>
        <dbReference type="EMBL" id="KAF7802180.1"/>
    </source>
</evidence>
<organism evidence="4 5">
    <name type="scientific">Senna tora</name>
    <dbReference type="NCBI Taxonomy" id="362788"/>
    <lineage>
        <taxon>Eukaryota</taxon>
        <taxon>Viridiplantae</taxon>
        <taxon>Streptophyta</taxon>
        <taxon>Embryophyta</taxon>
        <taxon>Tracheophyta</taxon>
        <taxon>Spermatophyta</taxon>
        <taxon>Magnoliopsida</taxon>
        <taxon>eudicotyledons</taxon>
        <taxon>Gunneridae</taxon>
        <taxon>Pentapetalae</taxon>
        <taxon>rosids</taxon>
        <taxon>fabids</taxon>
        <taxon>Fabales</taxon>
        <taxon>Fabaceae</taxon>
        <taxon>Caesalpinioideae</taxon>
        <taxon>Cassia clade</taxon>
        <taxon>Senna</taxon>
    </lineage>
</organism>
<sequence length="350" mass="39908">METHVEHLRVTLEIVKKHNLVINQKKCDFGKDKIKYLGHIILVAGVQADPAKIESMVKWPIPKELNSLRGFLGLTGYYRRFVKKYSKIAAPLTDLLNKDGFKWSDHSQEAFEELKKAITTVPILAMPDFTKPFELETDASDTGIGAVLMQSKRLITYYSHVLSNRARQHSVYERELMAIVFEVKKWRHYLLGHRFVIKTDKKALKFLLEQRITDPDQQKWVSKLMGYKFEIQYKPGSENRAADALSKRGADLELKDFSVWQYDDLEEWDNEVQRDDKLTQIKQQILTGTAAPPGYNLRNGCLTHQGSSKKKSKKQVSGPSPNAGSDKTEGVEKEKHNGVTNSDSSRAKGG</sequence>
<dbReference type="FunFam" id="3.30.70.270:FF:000020">
    <property type="entry name" value="Transposon Tf2-6 polyprotein-like Protein"/>
    <property type="match status" value="1"/>
</dbReference>
<dbReference type="SUPFAM" id="SSF56672">
    <property type="entry name" value="DNA/RNA polymerases"/>
    <property type="match status" value="1"/>
</dbReference>
<accession>A0A834SDH4</accession>
<feature type="region of interest" description="Disordered" evidence="2">
    <location>
        <begin position="289"/>
        <end position="350"/>
    </location>
</feature>
<dbReference type="Proteomes" id="UP000634136">
    <property type="component" value="Unassembled WGS sequence"/>
</dbReference>
<dbReference type="PANTHER" id="PTHR37984">
    <property type="entry name" value="PROTEIN CBG26694"/>
    <property type="match status" value="1"/>
</dbReference>
<dbReference type="InterPro" id="IPR050951">
    <property type="entry name" value="Retrovirus_Pol_polyprotein"/>
</dbReference>
<evidence type="ECO:0000256" key="1">
    <source>
        <dbReference type="ARBA" id="ARBA00023268"/>
    </source>
</evidence>
<dbReference type="AlphaFoldDB" id="A0A834SDH4"/>